<sequence length="81" mass="8776">MYVSTDDTGIKCTTSATHHVTAGHCQDGVEASAILALNHHCLAFVEPEMNGNMTETVSHTFCHLSKVRANQNHSLPALVWS</sequence>
<name>A0A5B7J8N3_PORTR</name>
<dbReference type="EMBL" id="VSRR010093652">
    <property type="protein sequence ID" value="MPC93110.1"/>
    <property type="molecule type" value="Genomic_DNA"/>
</dbReference>
<reference evidence="1 2" key="1">
    <citation type="submission" date="2019-05" db="EMBL/GenBank/DDBJ databases">
        <title>Another draft genome of Portunus trituberculatus and its Hox gene families provides insights of decapod evolution.</title>
        <authorList>
            <person name="Jeong J.-H."/>
            <person name="Song I."/>
            <person name="Kim S."/>
            <person name="Choi T."/>
            <person name="Kim D."/>
            <person name="Ryu S."/>
            <person name="Kim W."/>
        </authorList>
    </citation>
    <scope>NUCLEOTIDE SEQUENCE [LARGE SCALE GENOMIC DNA]</scope>
    <source>
        <tissue evidence="1">Muscle</tissue>
    </source>
</reference>
<comment type="caution">
    <text evidence="1">The sequence shown here is derived from an EMBL/GenBank/DDBJ whole genome shotgun (WGS) entry which is preliminary data.</text>
</comment>
<dbReference type="AlphaFoldDB" id="A0A5B7J8N3"/>
<proteinExistence type="predicted"/>
<organism evidence="1 2">
    <name type="scientific">Portunus trituberculatus</name>
    <name type="common">Swimming crab</name>
    <name type="synonym">Neptunus trituberculatus</name>
    <dbReference type="NCBI Taxonomy" id="210409"/>
    <lineage>
        <taxon>Eukaryota</taxon>
        <taxon>Metazoa</taxon>
        <taxon>Ecdysozoa</taxon>
        <taxon>Arthropoda</taxon>
        <taxon>Crustacea</taxon>
        <taxon>Multicrustacea</taxon>
        <taxon>Malacostraca</taxon>
        <taxon>Eumalacostraca</taxon>
        <taxon>Eucarida</taxon>
        <taxon>Decapoda</taxon>
        <taxon>Pleocyemata</taxon>
        <taxon>Brachyura</taxon>
        <taxon>Eubrachyura</taxon>
        <taxon>Portunoidea</taxon>
        <taxon>Portunidae</taxon>
        <taxon>Portuninae</taxon>
        <taxon>Portunus</taxon>
    </lineage>
</organism>
<gene>
    <name evidence="1" type="ORF">E2C01_088231</name>
</gene>
<accession>A0A5B7J8N3</accession>
<protein>
    <submittedName>
        <fullName evidence="1">Uncharacterized protein</fullName>
    </submittedName>
</protein>
<dbReference type="Proteomes" id="UP000324222">
    <property type="component" value="Unassembled WGS sequence"/>
</dbReference>
<keyword evidence="2" id="KW-1185">Reference proteome</keyword>
<evidence type="ECO:0000313" key="2">
    <source>
        <dbReference type="Proteomes" id="UP000324222"/>
    </source>
</evidence>
<evidence type="ECO:0000313" key="1">
    <source>
        <dbReference type="EMBL" id="MPC93110.1"/>
    </source>
</evidence>